<dbReference type="KEGG" id="cpso:CPPEL_03505"/>
<evidence type="ECO:0000256" key="2">
    <source>
        <dbReference type="SAM" id="SignalP"/>
    </source>
</evidence>
<evidence type="ECO:0008006" key="5">
    <source>
        <dbReference type="Google" id="ProtNLM"/>
    </source>
</evidence>
<evidence type="ECO:0000313" key="4">
    <source>
        <dbReference type="Proteomes" id="UP000271426"/>
    </source>
</evidence>
<keyword evidence="2" id="KW-0732">Signal</keyword>
<dbReference type="RefSeq" id="WP_123959827.1">
    <property type="nucleotide sequence ID" value="NZ_CP033898.1"/>
</dbReference>
<sequence precursor="true">MREPKRSTAIAATAVIAGIALAACSPPNEKDSDLKVETASEVQLTKTNESSAEESTSSEPTTLVTTVTLKPSKTTGLKNGEEIIVDLAGLNPDQGYYTAICASENIADGQQPACTGDKGDSAVQPHVKNGADVEISPSGTAVVPLTVAESGEEVDCTKRDCVVKVFSDEDNDYFPLAEVPVFVEAR</sequence>
<feature type="chain" id="PRO_5018094768" description="Thiamine biosynthesis protein X" evidence="2">
    <location>
        <begin position="23"/>
        <end position="186"/>
    </location>
</feature>
<name>A0A3G6IT46_9CORY</name>
<proteinExistence type="predicted"/>
<dbReference type="OrthoDB" id="4427143at2"/>
<dbReference type="EMBL" id="CP033898">
    <property type="protein sequence ID" value="AZA08832.1"/>
    <property type="molecule type" value="Genomic_DNA"/>
</dbReference>
<protein>
    <recommendedName>
        <fullName evidence="5">Thiamine biosynthesis protein X</fullName>
    </recommendedName>
</protein>
<reference evidence="3 4" key="1">
    <citation type="submission" date="2018-11" db="EMBL/GenBank/DDBJ databases">
        <authorList>
            <person name="Kleinhagauer T."/>
            <person name="Glaeser S.P."/>
            <person name="Spergser J."/>
            <person name="Ruckert C."/>
            <person name="Kaempfer P."/>
            <person name="Busse H.-J."/>
        </authorList>
    </citation>
    <scope>NUCLEOTIDE SEQUENCE [LARGE SCALE GENOMIC DNA]</scope>
    <source>
        <strain evidence="3 4">812CH</strain>
    </source>
</reference>
<evidence type="ECO:0000313" key="3">
    <source>
        <dbReference type="EMBL" id="AZA08832.1"/>
    </source>
</evidence>
<keyword evidence="4" id="KW-1185">Reference proteome</keyword>
<feature type="region of interest" description="Disordered" evidence="1">
    <location>
        <begin position="26"/>
        <end position="62"/>
    </location>
</feature>
<gene>
    <name evidence="3" type="ORF">CPPEL_03505</name>
</gene>
<dbReference type="SUPFAM" id="SSF49319">
    <property type="entry name" value="Actinoxanthin-like"/>
    <property type="match status" value="1"/>
</dbReference>
<dbReference type="AlphaFoldDB" id="A0A3G6IT46"/>
<dbReference type="Gene3D" id="2.60.40.230">
    <property type="entry name" value="Neocarzinostatin-like"/>
    <property type="match status" value="1"/>
</dbReference>
<dbReference type="Proteomes" id="UP000271426">
    <property type="component" value="Chromosome"/>
</dbReference>
<accession>A0A3G6IT46</accession>
<organism evidence="3 4">
    <name type="scientific">Corynebacterium pseudopelargi</name>
    <dbReference type="NCBI Taxonomy" id="2080757"/>
    <lineage>
        <taxon>Bacteria</taxon>
        <taxon>Bacillati</taxon>
        <taxon>Actinomycetota</taxon>
        <taxon>Actinomycetes</taxon>
        <taxon>Mycobacteriales</taxon>
        <taxon>Corynebacteriaceae</taxon>
        <taxon>Corynebacterium</taxon>
    </lineage>
</organism>
<feature type="signal peptide" evidence="2">
    <location>
        <begin position="1"/>
        <end position="22"/>
    </location>
</feature>
<dbReference type="PROSITE" id="PS51257">
    <property type="entry name" value="PROKAR_LIPOPROTEIN"/>
    <property type="match status" value="1"/>
</dbReference>
<feature type="compositionally biased region" description="Low complexity" evidence="1">
    <location>
        <begin position="45"/>
        <end position="62"/>
    </location>
</feature>
<evidence type="ECO:0000256" key="1">
    <source>
        <dbReference type="SAM" id="MobiDB-lite"/>
    </source>
</evidence>
<dbReference type="InterPro" id="IPR027273">
    <property type="entry name" value="Neocarzinostatin-like"/>
</dbReference>
<feature type="compositionally biased region" description="Basic and acidic residues" evidence="1">
    <location>
        <begin position="28"/>
        <end position="38"/>
    </location>
</feature>